<organism evidence="2 3">
    <name type="scientific">Candidatus Bilamarchaeum dharawalense</name>
    <dbReference type="NCBI Taxonomy" id="2885759"/>
    <lineage>
        <taxon>Archaea</taxon>
        <taxon>Candidatus Micrarchaeota</taxon>
        <taxon>Candidatus Micrarchaeia</taxon>
        <taxon>Candidatus Anstonellales</taxon>
        <taxon>Candidatus Bilamarchaeaceae</taxon>
        <taxon>Candidatus Bilamarchaeum</taxon>
    </lineage>
</organism>
<reference evidence="2 3" key="1">
    <citation type="submission" date="2019-08" db="EMBL/GenBank/DDBJ databases">
        <authorList>
            <person name="Vazquez-Campos X."/>
        </authorList>
    </citation>
    <scope>NUCLEOTIDE SEQUENCE [LARGE SCALE GENOMIC DNA]</scope>
    <source>
        <strain evidence="2">LFW-283_2</strain>
    </source>
</reference>
<evidence type="ECO:0000313" key="2">
    <source>
        <dbReference type="EMBL" id="VVC04332.1"/>
    </source>
</evidence>
<evidence type="ECO:0000259" key="1">
    <source>
        <dbReference type="Pfam" id="PF01368"/>
    </source>
</evidence>
<dbReference type="Gene3D" id="3.90.1640.30">
    <property type="match status" value="1"/>
</dbReference>
<protein>
    <recommendedName>
        <fullName evidence="1">DDH domain-containing protein</fullName>
    </recommendedName>
</protein>
<feature type="domain" description="DDH" evidence="1">
    <location>
        <begin position="115"/>
        <end position="209"/>
    </location>
</feature>
<proteinExistence type="predicted"/>
<dbReference type="SUPFAM" id="SSF64182">
    <property type="entry name" value="DHH phosphoesterases"/>
    <property type="match status" value="1"/>
</dbReference>
<dbReference type="AlphaFoldDB" id="A0A5E4LWD6"/>
<dbReference type="InterPro" id="IPR038763">
    <property type="entry name" value="DHH_sf"/>
</dbReference>
<dbReference type="Pfam" id="PF01368">
    <property type="entry name" value="DHH"/>
    <property type="match status" value="1"/>
</dbReference>
<dbReference type="Proteomes" id="UP000789941">
    <property type="component" value="Unassembled WGS sequence"/>
</dbReference>
<dbReference type="InterPro" id="IPR001667">
    <property type="entry name" value="DDH_dom"/>
</dbReference>
<gene>
    <name evidence="2" type="ORF">LFW2832_00885</name>
</gene>
<evidence type="ECO:0000313" key="3">
    <source>
        <dbReference type="Proteomes" id="UP000789941"/>
    </source>
</evidence>
<sequence>MRYNYGRKEYIITDGKIEQNIKSDQPLSQGSVVKLEGELDDSGSIVANRIVFLEGVKETDVLERIKANVRDSLRVSDEPILVNDEITKKIWPQLKELAVEFVLAKKLGRSILLRFHGDADGVCGAFALTGILYCKTFQQNSAMYNVKDAFRDMSTIGQENKPLIVLLDFGSSDSCKEALELIAAAGIDYVIIDHHPYNAKENRKIINPFGFADNVSKYTAGYLACEIAIASGLDLEKGRELAKIACAGDKSSILESDDSDVKKAMVLDFLTNHVSFGNNLDFYKKVMEKQELFASIAQQADESIEEAAKKALAGAKRVIEKDVEICTFPLDAIVRKGEWPSSSKITTRVYDKIRGEQPLICIGYTEYSVIMRINDGAVAKGLNANELAENVKKTMADFVKGGGGHAKAGAISVRPGFNREVLGELQRQISKSLIA</sequence>
<name>A0A5E4LWD6_9ARCH</name>
<dbReference type="EMBL" id="CABMJJ010000009">
    <property type="protein sequence ID" value="VVC04332.1"/>
    <property type="molecule type" value="Genomic_DNA"/>
</dbReference>
<accession>A0A5E4LWD6</accession>
<comment type="caution">
    <text evidence="2">The sequence shown here is derived from an EMBL/GenBank/DDBJ whole genome shotgun (WGS) entry which is preliminary data.</text>
</comment>